<organism evidence="2 3">
    <name type="scientific">Clathrus columnatus</name>
    <dbReference type="NCBI Taxonomy" id="1419009"/>
    <lineage>
        <taxon>Eukaryota</taxon>
        <taxon>Fungi</taxon>
        <taxon>Dikarya</taxon>
        <taxon>Basidiomycota</taxon>
        <taxon>Agaricomycotina</taxon>
        <taxon>Agaricomycetes</taxon>
        <taxon>Phallomycetidae</taxon>
        <taxon>Phallales</taxon>
        <taxon>Clathraceae</taxon>
        <taxon>Clathrus</taxon>
    </lineage>
</organism>
<reference evidence="2" key="1">
    <citation type="submission" date="2021-10" db="EMBL/GenBank/DDBJ databases">
        <title>De novo Genome Assembly of Clathrus columnatus (Basidiomycota, Fungi) Using Illumina and Nanopore Sequence Data.</title>
        <authorList>
            <person name="Ogiso-Tanaka E."/>
            <person name="Itagaki H."/>
            <person name="Hosoya T."/>
            <person name="Hosaka K."/>
        </authorList>
    </citation>
    <scope>NUCLEOTIDE SEQUENCE</scope>
    <source>
        <strain evidence="2">MO-923</strain>
    </source>
</reference>
<feature type="region of interest" description="Disordered" evidence="1">
    <location>
        <begin position="905"/>
        <end position="944"/>
    </location>
</feature>
<dbReference type="InterPro" id="IPR002060">
    <property type="entry name" value="Squ/phyt_synthse"/>
</dbReference>
<sequence length="1055" mass="121196">MSNKAHSKRNYYFLGESRDVGNGMGLLGRAFLKLHPRIVSKSICTTSVRFATLISSGGIQHPIDYCKSLVNTRDHESHLISYFWPKNEQPGFFALKAFFIELSMVPETVSSSAIGKMRFQFWRDALTKYEEEEELVNPSFRTVEALTAHAESTYCTLLYLLLSLRNLSDSSGMFSHAASHIGVAQYITVLLRAFSFHASKGRLVIPLEVAAKHNLRQEEVFRNFRTPGGHIHGLENAVYDLAVIANDHLVTARSMFKDHKFPSEATPVFLTGVPVSLYLSRLEEVNFDILHPSLKILQTSGAHLSRYLIQVAIHHYFRTTAHFIKNQWARTLPYHTFIHFMTLAKRYGSDLPLNKGEDDGTIFLAWLKERLTPGHGRKIDSEVIKDLFQKYDFMVFSPKDPLSVQLPLAFALEPSLLPLAISNGFRLDSRHRDFIFRKMFEKMLEKSNRANRTAEIVHNVRQMIKLDKRMFLSRTVAAEVCMECRSNEAGYLALKALEALNELRFSLKDLVNDLLQLFLQTRSITHPGTVPTLQTLYHDFAPDYRSSAPRQVMLIIIFCATPCSGIYFADHDPIASHGKITCEILRFKLDYFGLLPLTKQDLWDVLVSPWCEKPSPILAWAEDEMRLNSQELQTLVEQVAVHSLKTNCKGKLIQKLAEMYTTVPDKIAEEVLTRYQIDSNAVSDHWTTDCNNFQAPLNIGLESRDRPLSAFVSALQQSIITDEAVKSFVAEAQVDEEAFEEAFDVKDNGAASIELGAISQDTLSYHIQIDTETNLRVKRRHWPMRYLWQPEVLLKKPYPSEATPIGQWVLDAYGAKHPVTAVFMTHAIINRNDEILKVYLNDELPYSLHVPVTMKHFHTMAKLGRDPSWLVWHELEHADFYMTEDDYIDSSADKANINMSFSMKMEQRTPELDSSAERSIEGPRRKRPRRNTVSAASYHVPDSDDEAIQEDEPFEYYSNKMDRKWKGKGKADSHLQCWIKHLSVLLKEEERKSEFMKSLAIRLRDMRVTERQQKDIIRKGKIIDSTSDSDCYGHDDDEFVLRPQRNKRKRVEIWS</sequence>
<dbReference type="InterPro" id="IPR008949">
    <property type="entry name" value="Isoprenoid_synthase_dom_sf"/>
</dbReference>
<name>A0AAV5ASA0_9AGAM</name>
<comment type="caution">
    <text evidence="2">The sequence shown here is derived from an EMBL/GenBank/DDBJ whole genome shotgun (WGS) entry which is preliminary data.</text>
</comment>
<feature type="compositionally biased region" description="Basic and acidic residues" evidence="1">
    <location>
        <begin position="905"/>
        <end position="923"/>
    </location>
</feature>
<dbReference type="Pfam" id="PF00494">
    <property type="entry name" value="SQS_PSY"/>
    <property type="match status" value="1"/>
</dbReference>
<dbReference type="Gene3D" id="1.10.600.10">
    <property type="entry name" value="Farnesyl Diphosphate Synthase"/>
    <property type="match status" value="1"/>
</dbReference>
<accession>A0AAV5ASA0</accession>
<evidence type="ECO:0000313" key="3">
    <source>
        <dbReference type="Proteomes" id="UP001050691"/>
    </source>
</evidence>
<keyword evidence="3" id="KW-1185">Reference proteome</keyword>
<dbReference type="Proteomes" id="UP001050691">
    <property type="component" value="Unassembled WGS sequence"/>
</dbReference>
<protein>
    <submittedName>
        <fullName evidence="2">Uncharacterized protein</fullName>
    </submittedName>
</protein>
<dbReference type="SUPFAM" id="SSF48576">
    <property type="entry name" value="Terpenoid synthases"/>
    <property type="match status" value="1"/>
</dbReference>
<dbReference type="EMBL" id="BPWL01000011">
    <property type="protein sequence ID" value="GJJ15656.1"/>
    <property type="molecule type" value="Genomic_DNA"/>
</dbReference>
<proteinExistence type="predicted"/>
<gene>
    <name evidence="2" type="ORF">Clacol_009934</name>
</gene>
<dbReference type="AlphaFoldDB" id="A0AAV5ASA0"/>
<evidence type="ECO:0000313" key="2">
    <source>
        <dbReference type="EMBL" id="GJJ15656.1"/>
    </source>
</evidence>
<evidence type="ECO:0000256" key="1">
    <source>
        <dbReference type="SAM" id="MobiDB-lite"/>
    </source>
</evidence>